<dbReference type="EMBL" id="JAWDIU010000001">
    <property type="protein sequence ID" value="MDU0325767.1"/>
    <property type="molecule type" value="Genomic_DNA"/>
</dbReference>
<evidence type="ECO:0000313" key="3">
    <source>
        <dbReference type="Proteomes" id="UP001256673"/>
    </source>
</evidence>
<keyword evidence="2" id="KW-0328">Glycosyltransferase</keyword>
<feature type="domain" description="Spore protein YkvP/CgeB glycosyl transferase-like" evidence="1">
    <location>
        <begin position="171"/>
        <end position="310"/>
    </location>
</feature>
<dbReference type="Gene3D" id="3.40.50.2000">
    <property type="entry name" value="Glycogen Phosphorylase B"/>
    <property type="match status" value="1"/>
</dbReference>
<dbReference type="InterPro" id="IPR055259">
    <property type="entry name" value="YkvP/CgeB_Glyco_trans-like"/>
</dbReference>
<protein>
    <submittedName>
        <fullName evidence="2">Glycosyltransferase</fullName>
        <ecNumber evidence="2">2.4.-.-</ecNumber>
    </submittedName>
</protein>
<evidence type="ECO:0000313" key="2">
    <source>
        <dbReference type="EMBL" id="MDU0325767.1"/>
    </source>
</evidence>
<reference evidence="2 3" key="1">
    <citation type="submission" date="2023-09" db="EMBL/GenBank/DDBJ databases">
        <title>Microbacterium fusihabitans sp. nov., Microbacterium phycihabitans sp. nov., and Microbacterium cervinum sp. nov., isolated from dried seaweeds of beach.</title>
        <authorList>
            <person name="Lee S.D."/>
        </authorList>
    </citation>
    <scope>NUCLEOTIDE SEQUENCE [LARGE SCALE GENOMIC DNA]</scope>
    <source>
        <strain evidence="2 3">KSW2-21</strain>
    </source>
</reference>
<dbReference type="Proteomes" id="UP001256673">
    <property type="component" value="Unassembled WGS sequence"/>
</dbReference>
<comment type="caution">
    <text evidence="2">The sequence shown here is derived from an EMBL/GenBank/DDBJ whole genome shotgun (WGS) entry which is preliminary data.</text>
</comment>
<dbReference type="SUPFAM" id="SSF53756">
    <property type="entry name" value="UDP-Glycosyltransferase/glycogen phosphorylase"/>
    <property type="match status" value="1"/>
</dbReference>
<dbReference type="GO" id="GO:0016757">
    <property type="term" value="F:glycosyltransferase activity"/>
    <property type="evidence" value="ECO:0007669"/>
    <property type="project" value="UniProtKB-KW"/>
</dbReference>
<dbReference type="Gene3D" id="3.40.50.11010">
    <property type="match status" value="1"/>
</dbReference>
<gene>
    <name evidence="2" type="ORF">RWH43_03245</name>
</gene>
<sequence length="322" mass="34143">MRDEDVRARLESARAPRSDADGVRQFVPLVPAPLGSVPTTVNEAQLRLTGPWRRRRLGAFRSADVVFVDQPLLGPAIADFPRAKIIYRPTDAHHDPRARAAEVRLLERADGISAASASTLEQVTAGTGWTGPSTVIENGVEYDRFASAGDGGERAGVVYLGALDARFDWALVADLARALPDVSFTIAGPRPAVVPALPANVALVGAVPYAQAPALLARHAVGLLPLSDHPGNAGRSPMKYYEYLAAGLSVVARSSDELRRRADTNVHLYDDVVGAARAVTSAAAAGEAERAAGRRAAQDMGWADRAKRLLAFADSTRRGSTT</sequence>
<keyword evidence="3" id="KW-1185">Reference proteome</keyword>
<name>A0ABU3RSL9_9MICO</name>
<dbReference type="Pfam" id="PF13524">
    <property type="entry name" value="Glyco_trans_1_2"/>
    <property type="match status" value="1"/>
</dbReference>
<evidence type="ECO:0000259" key="1">
    <source>
        <dbReference type="Pfam" id="PF13524"/>
    </source>
</evidence>
<accession>A0ABU3RSL9</accession>
<proteinExistence type="predicted"/>
<organism evidence="2 3">
    <name type="scientific">Microbacterium algihabitans</name>
    <dbReference type="NCBI Taxonomy" id="3075992"/>
    <lineage>
        <taxon>Bacteria</taxon>
        <taxon>Bacillati</taxon>
        <taxon>Actinomycetota</taxon>
        <taxon>Actinomycetes</taxon>
        <taxon>Micrococcales</taxon>
        <taxon>Microbacteriaceae</taxon>
        <taxon>Microbacterium</taxon>
    </lineage>
</organism>
<dbReference type="EC" id="2.4.-.-" evidence="2"/>
<keyword evidence="2" id="KW-0808">Transferase</keyword>